<dbReference type="EMBL" id="DSKY01000022">
    <property type="protein sequence ID" value="HDY60062.1"/>
    <property type="molecule type" value="Genomic_DNA"/>
</dbReference>
<gene>
    <name evidence="2" type="ORF">ENP86_11055</name>
</gene>
<keyword evidence="1" id="KW-0472">Membrane</keyword>
<dbReference type="AlphaFoldDB" id="A0A7V1EJ03"/>
<evidence type="ECO:0000256" key="1">
    <source>
        <dbReference type="SAM" id="Phobius"/>
    </source>
</evidence>
<protein>
    <recommendedName>
        <fullName evidence="3">O-antigen ligase domain-containing protein</fullName>
    </recommendedName>
</protein>
<name>A0A7V1EJ03_UNCW3</name>
<feature type="transmembrane region" description="Helical" evidence="1">
    <location>
        <begin position="227"/>
        <end position="244"/>
    </location>
</feature>
<evidence type="ECO:0008006" key="3">
    <source>
        <dbReference type="Google" id="ProtNLM"/>
    </source>
</evidence>
<feature type="transmembrane region" description="Helical" evidence="1">
    <location>
        <begin position="7"/>
        <end position="24"/>
    </location>
</feature>
<feature type="transmembrane region" description="Helical" evidence="1">
    <location>
        <begin position="204"/>
        <end position="221"/>
    </location>
</feature>
<evidence type="ECO:0000313" key="2">
    <source>
        <dbReference type="EMBL" id="HDY60062.1"/>
    </source>
</evidence>
<comment type="caution">
    <text evidence="2">The sequence shown here is derived from an EMBL/GenBank/DDBJ whole genome shotgun (WGS) entry which is preliminary data.</text>
</comment>
<organism evidence="2">
    <name type="scientific">candidate division WOR-3 bacterium</name>
    <dbReference type="NCBI Taxonomy" id="2052148"/>
    <lineage>
        <taxon>Bacteria</taxon>
        <taxon>Bacteria division WOR-3</taxon>
    </lineage>
</organism>
<keyword evidence="1" id="KW-0812">Transmembrane</keyword>
<reference evidence="2" key="1">
    <citation type="journal article" date="2020" name="mSystems">
        <title>Genome- and Community-Level Interaction Insights into Carbon Utilization and Element Cycling Functions of Hydrothermarchaeota in Hydrothermal Sediment.</title>
        <authorList>
            <person name="Zhou Z."/>
            <person name="Liu Y."/>
            <person name="Xu W."/>
            <person name="Pan J."/>
            <person name="Luo Z.H."/>
            <person name="Li M."/>
        </authorList>
    </citation>
    <scope>NUCLEOTIDE SEQUENCE [LARGE SCALE GENOMIC DNA]</scope>
    <source>
        <strain evidence="2">SpSt-258</strain>
    </source>
</reference>
<feature type="transmembrane region" description="Helical" evidence="1">
    <location>
        <begin position="55"/>
        <end position="74"/>
    </location>
</feature>
<feature type="transmembrane region" description="Helical" evidence="1">
    <location>
        <begin position="176"/>
        <end position="197"/>
    </location>
</feature>
<feature type="transmembrane region" description="Helical" evidence="1">
    <location>
        <begin position="143"/>
        <end position="164"/>
    </location>
</feature>
<sequence>MSPTGLLQLLLVSIIGIYFLIILIKKWDAFPFLLLPLVWYLPEQTSPGRLLENYIFVRWFTVIMIPFLMVIAILKRRFFKTIRYISGFYLLIAIFIIISFISAFLNNKSLFDVLSYLSIYLRYPIFFLVLTTLDLTENVMRKFLILFSILLAIQFPEVFIRYSILGIKGDEVSWSLGSWGTANLGIYMIYGGCLIIAHALHKNITLWHIAGILIFFIIAIFGEIKTIMVWFIIVILVTVVFHPFQTKIKKYIIIFVIIILIFPFGQTIYQYWNKVHGIQLANIFQSIYLTLQGNVGTEDKYSLYRLGILLRIVEGIRQNTTTFLFGFGPGSSFIGNFSGIPGLIIQYLGSGKDTPNQYASILLDVGLTGLINYFLILVFLIKIWRKSLNVSDDNQNMKLWAIIRTAFVGMIFYYLIVGPLYYPVWRFDASSYILYFFAAILYQRVKNGEKKSKH</sequence>
<feature type="transmembrane region" description="Helical" evidence="1">
    <location>
        <begin position="86"/>
        <end position="105"/>
    </location>
</feature>
<accession>A0A7V1EJ03</accession>
<proteinExistence type="predicted"/>
<feature type="transmembrane region" description="Helical" evidence="1">
    <location>
        <begin position="251"/>
        <end position="272"/>
    </location>
</feature>
<feature type="transmembrane region" description="Helical" evidence="1">
    <location>
        <begin position="358"/>
        <end position="381"/>
    </location>
</feature>
<feature type="transmembrane region" description="Helical" evidence="1">
    <location>
        <begin position="401"/>
        <end position="423"/>
    </location>
</feature>
<keyword evidence="1" id="KW-1133">Transmembrane helix</keyword>
<feature type="transmembrane region" description="Helical" evidence="1">
    <location>
        <begin position="117"/>
        <end position="136"/>
    </location>
</feature>